<feature type="compositionally biased region" description="Basic and acidic residues" evidence="1">
    <location>
        <begin position="442"/>
        <end position="453"/>
    </location>
</feature>
<evidence type="ECO:0000313" key="2">
    <source>
        <dbReference type="EMBL" id="KAJ7036782.1"/>
    </source>
</evidence>
<protein>
    <submittedName>
        <fullName evidence="2">Uncharacterized protein</fullName>
    </submittedName>
</protein>
<reference evidence="2" key="1">
    <citation type="submission" date="2023-03" db="EMBL/GenBank/DDBJ databases">
        <title>Massive genome expansion in bonnet fungi (Mycena s.s.) driven by repeated elements and novel gene families across ecological guilds.</title>
        <authorList>
            <consortium name="Lawrence Berkeley National Laboratory"/>
            <person name="Harder C.B."/>
            <person name="Miyauchi S."/>
            <person name="Viragh M."/>
            <person name="Kuo A."/>
            <person name="Thoen E."/>
            <person name="Andreopoulos B."/>
            <person name="Lu D."/>
            <person name="Skrede I."/>
            <person name="Drula E."/>
            <person name="Henrissat B."/>
            <person name="Morin E."/>
            <person name="Kohler A."/>
            <person name="Barry K."/>
            <person name="LaButti K."/>
            <person name="Morin E."/>
            <person name="Salamov A."/>
            <person name="Lipzen A."/>
            <person name="Mereny Z."/>
            <person name="Hegedus B."/>
            <person name="Baldrian P."/>
            <person name="Stursova M."/>
            <person name="Weitz H."/>
            <person name="Taylor A."/>
            <person name="Grigoriev I.V."/>
            <person name="Nagy L.G."/>
            <person name="Martin F."/>
            <person name="Kauserud H."/>
        </authorList>
    </citation>
    <scope>NUCLEOTIDE SEQUENCE</scope>
    <source>
        <strain evidence="2">CBHHK200</strain>
    </source>
</reference>
<evidence type="ECO:0000313" key="3">
    <source>
        <dbReference type="Proteomes" id="UP001218188"/>
    </source>
</evidence>
<comment type="caution">
    <text evidence="2">The sequence shown here is derived from an EMBL/GenBank/DDBJ whole genome shotgun (WGS) entry which is preliminary data.</text>
</comment>
<dbReference type="AlphaFoldDB" id="A0AAD6T0B6"/>
<feature type="compositionally biased region" description="Pro residues" evidence="1">
    <location>
        <begin position="205"/>
        <end position="229"/>
    </location>
</feature>
<dbReference type="Proteomes" id="UP001218188">
    <property type="component" value="Unassembled WGS sequence"/>
</dbReference>
<feature type="compositionally biased region" description="Basic and acidic residues" evidence="1">
    <location>
        <begin position="381"/>
        <end position="405"/>
    </location>
</feature>
<feature type="region of interest" description="Disordered" evidence="1">
    <location>
        <begin position="172"/>
        <end position="275"/>
    </location>
</feature>
<accession>A0AAD6T0B6</accession>
<feature type="compositionally biased region" description="Pro residues" evidence="1">
    <location>
        <begin position="455"/>
        <end position="479"/>
    </location>
</feature>
<name>A0AAD6T0B6_9AGAR</name>
<gene>
    <name evidence="2" type="ORF">C8F04DRAFT_1094385</name>
</gene>
<keyword evidence="3" id="KW-1185">Reference proteome</keyword>
<feature type="region of interest" description="Disordered" evidence="1">
    <location>
        <begin position="348"/>
        <end position="405"/>
    </location>
</feature>
<sequence length="525" mass="57775">MGPQPVGSKQNKTKIKLKALKQYKIPKDKHFIFVKNPWPFHSSIFTARNETGHINNIVGWICVMVNDLCDTATAIGPVDVIIYSQSTHRDLIAEIEVPSSSGEFKLDPLLGAHHSLNFLRDQPEGVDVGTSVIFEYDYTRCNAPGSVNWTSFTASYTDLHINFPIKHEGRDGGTFAYPSPGPTDTKRPQWAKPLPGHLILGNPGRAPPLPAPPAPQAPNAAQPPHPQPPQHESAARLTAPQREPSTQPASVPIENSRLQSSPASPARSKLPFEPYERLRVTATKRDPYEEEQAACAQLRGPAEAAPVLQEAIVKSEPNVKQEAIVKQEEDVVSPAGRELVTRALAKMHAHNTQSSAEGGSSIMPPQRVEDEGDVGNTEPAVKMEVDVDSSGIKREEAGLSPEEERLGEQAIAALSARNRNAGQVDVLKPEQERNKAIQPEGIRVKREPMDSDIPRPVPNIPPPPSIKPEPMDAPIPKLPPPHKRFDPFAGFEPDLKPVVVKREEENCKISLLFIIWFSFYTNYEQ</sequence>
<dbReference type="EMBL" id="JARJCM010000041">
    <property type="protein sequence ID" value="KAJ7036782.1"/>
    <property type="molecule type" value="Genomic_DNA"/>
</dbReference>
<proteinExistence type="predicted"/>
<feature type="region of interest" description="Disordered" evidence="1">
    <location>
        <begin position="422"/>
        <end position="485"/>
    </location>
</feature>
<evidence type="ECO:0000256" key="1">
    <source>
        <dbReference type="SAM" id="MobiDB-lite"/>
    </source>
</evidence>
<organism evidence="2 3">
    <name type="scientific">Mycena alexandri</name>
    <dbReference type="NCBI Taxonomy" id="1745969"/>
    <lineage>
        <taxon>Eukaryota</taxon>
        <taxon>Fungi</taxon>
        <taxon>Dikarya</taxon>
        <taxon>Basidiomycota</taxon>
        <taxon>Agaricomycotina</taxon>
        <taxon>Agaricomycetes</taxon>
        <taxon>Agaricomycetidae</taxon>
        <taxon>Agaricales</taxon>
        <taxon>Marasmiineae</taxon>
        <taxon>Mycenaceae</taxon>
        <taxon>Mycena</taxon>
    </lineage>
</organism>